<feature type="domain" description="SAF" evidence="1">
    <location>
        <begin position="40"/>
        <end position="104"/>
    </location>
</feature>
<evidence type="ECO:0000313" key="2">
    <source>
        <dbReference type="EMBL" id="PYI38757.1"/>
    </source>
</evidence>
<accession>A0A2V5JG89</accession>
<proteinExistence type="predicted"/>
<dbReference type="Pfam" id="PF08666">
    <property type="entry name" value="SAF"/>
    <property type="match status" value="1"/>
</dbReference>
<protein>
    <submittedName>
        <fullName evidence="2">Pilus assembly protein</fullName>
    </submittedName>
</protein>
<dbReference type="CDD" id="cd11614">
    <property type="entry name" value="SAF_CpaB_FlgA_like"/>
    <property type="match status" value="1"/>
</dbReference>
<dbReference type="InterPro" id="IPR031571">
    <property type="entry name" value="RcpC_dom"/>
</dbReference>
<dbReference type="SMART" id="SM00858">
    <property type="entry name" value="SAF"/>
    <property type="match status" value="1"/>
</dbReference>
<sequence length="247" mass="25630">MKTRLLGGVVALVLAIVGAVLLSSYVKASDARAQAGLNPVDVLVVQENIPSGTPIEDFKTSVKAQSLPRTAVSDTTVTNLKDYAGKVAAVDLVPGEQLQASRLVDPKSLAAPNRVDVPKGLAEVSLTLAPERVIGGDLKAGDTVGVFISYNAGVVPGTTEVPATKLQFHKVLVTKVGTGDGNSASDANQSSESSKPGAFVMVTLAQSGMDATKTVHAIEFGHIYLSKENADTDTLSVDTLHKDQVLK</sequence>
<organism evidence="2 3">
    <name type="scientific">Arthrobacter psychrolactophilus</name>
    <dbReference type="NCBI Taxonomy" id="92442"/>
    <lineage>
        <taxon>Bacteria</taxon>
        <taxon>Bacillati</taxon>
        <taxon>Actinomycetota</taxon>
        <taxon>Actinomycetes</taxon>
        <taxon>Micrococcales</taxon>
        <taxon>Micrococcaceae</taxon>
        <taxon>Arthrobacter</taxon>
    </lineage>
</organism>
<dbReference type="InterPro" id="IPR013974">
    <property type="entry name" value="SAF"/>
</dbReference>
<evidence type="ECO:0000259" key="1">
    <source>
        <dbReference type="SMART" id="SM00858"/>
    </source>
</evidence>
<dbReference type="AlphaFoldDB" id="A0A2V5JG89"/>
<evidence type="ECO:0000313" key="3">
    <source>
        <dbReference type="Proteomes" id="UP000247980"/>
    </source>
</evidence>
<name>A0A2V5JG89_9MICC</name>
<dbReference type="OrthoDB" id="5182178at2"/>
<reference evidence="2 3" key="1">
    <citation type="submission" date="2018-05" db="EMBL/GenBank/DDBJ databases">
        <title>Genetic diversity of glacier-inhabiting Cryobacterium bacteria in China and description of Cryobacterium mengkeensis sp. nov. and Arthrobacter glacialis sp. nov.</title>
        <authorList>
            <person name="Liu Q."/>
            <person name="Xin Y.-H."/>
        </authorList>
    </citation>
    <scope>NUCLEOTIDE SEQUENCE [LARGE SCALE GENOMIC DNA]</scope>
    <source>
        <strain evidence="2 3">B7</strain>
    </source>
</reference>
<dbReference type="EMBL" id="QJVC01000005">
    <property type="protein sequence ID" value="PYI38757.1"/>
    <property type="molecule type" value="Genomic_DNA"/>
</dbReference>
<dbReference type="Proteomes" id="UP000247980">
    <property type="component" value="Unassembled WGS sequence"/>
</dbReference>
<comment type="caution">
    <text evidence="2">The sequence shown here is derived from an EMBL/GenBank/DDBJ whole genome shotgun (WGS) entry which is preliminary data.</text>
</comment>
<keyword evidence="3" id="KW-1185">Reference proteome</keyword>
<gene>
    <name evidence="2" type="ORF">CVS30_07915</name>
</gene>
<dbReference type="RefSeq" id="WP_110484796.1">
    <property type="nucleotide sequence ID" value="NZ_QJVC01000005.1"/>
</dbReference>
<dbReference type="Pfam" id="PF16976">
    <property type="entry name" value="RcpC"/>
    <property type="match status" value="1"/>
</dbReference>